<keyword evidence="2" id="KW-1185">Reference proteome</keyword>
<sequence>MEEGNHRIPYALHHKDWVYGTHSAEVLRSTGEPIEPPEYRPEMAGKIFCPACTTPLSRTPKAADVFTNSRTAHFKHQPAFKDVPCNLRTKRGLGLNYTTEEELKRAAQNEELVVVGGWQNQPPVQPIDEMDPDGAYNLTQIEDPDGPLTEVPLGRHTGERFFLPSKLSTVLAICRNFDRNLARGFFFPDSQYATLLVDKLFDIALLTDEPPPNAHLFYGRVRSVSRLNRRAKLTLESDEGIQVKVYTWPEHNDRKKISTSAIGRMLLFYADLYKERDGVLACKIDSWGAYSLLPEKYEHCLPD</sequence>
<evidence type="ECO:0000313" key="2">
    <source>
        <dbReference type="Proteomes" id="UP001466933"/>
    </source>
</evidence>
<reference evidence="1 2" key="1">
    <citation type="submission" date="2024-05" db="EMBL/GenBank/DDBJ databases">
        <title>Burkholderia sp. Nov. a novel bacteria isolated from rhizosphere soil of Camellia sinensis.</title>
        <authorList>
            <person name="Dong Y."/>
        </authorList>
    </citation>
    <scope>NUCLEOTIDE SEQUENCE [LARGE SCALE GENOMIC DNA]</scope>
    <source>
        <strain evidence="1 2">GS2Y</strain>
    </source>
</reference>
<dbReference type="RefSeq" id="WP_343494114.1">
    <property type="nucleotide sequence ID" value="NZ_JBCPYA010000013.1"/>
</dbReference>
<comment type="caution">
    <text evidence="1">The sequence shown here is derived from an EMBL/GenBank/DDBJ whole genome shotgun (WGS) entry which is preliminary data.</text>
</comment>
<dbReference type="Proteomes" id="UP001466933">
    <property type="component" value="Unassembled WGS sequence"/>
</dbReference>
<proteinExistence type="predicted"/>
<name>A0ABU9WS24_9BURK</name>
<accession>A0ABU9WS24</accession>
<gene>
    <name evidence="1" type="ORF">VOI36_27145</name>
</gene>
<protein>
    <submittedName>
        <fullName evidence="1">Uncharacterized protein</fullName>
    </submittedName>
</protein>
<dbReference type="EMBL" id="JBCPYA010000013">
    <property type="protein sequence ID" value="MEN2473590.1"/>
    <property type="molecule type" value="Genomic_DNA"/>
</dbReference>
<organism evidence="1 2">
    <name type="scientific">Burkholderia theae</name>
    <dbReference type="NCBI Taxonomy" id="3143496"/>
    <lineage>
        <taxon>Bacteria</taxon>
        <taxon>Pseudomonadati</taxon>
        <taxon>Pseudomonadota</taxon>
        <taxon>Betaproteobacteria</taxon>
        <taxon>Burkholderiales</taxon>
        <taxon>Burkholderiaceae</taxon>
        <taxon>Burkholderia</taxon>
    </lineage>
</organism>
<evidence type="ECO:0000313" key="1">
    <source>
        <dbReference type="EMBL" id="MEN2473590.1"/>
    </source>
</evidence>